<keyword evidence="4 6" id="KW-0472">Membrane</keyword>
<dbReference type="GO" id="GO:0008137">
    <property type="term" value="F:NADH dehydrogenase (ubiquinone) activity"/>
    <property type="evidence" value="ECO:0007669"/>
    <property type="project" value="InterPro"/>
</dbReference>
<keyword evidence="3 6" id="KW-1133">Transmembrane helix</keyword>
<evidence type="ECO:0000256" key="5">
    <source>
        <dbReference type="RuleBase" id="RU000320"/>
    </source>
</evidence>
<feature type="transmembrane region" description="Helical" evidence="6">
    <location>
        <begin position="259"/>
        <end position="281"/>
    </location>
</feature>
<dbReference type="Proteomes" id="UP000182011">
    <property type="component" value="Unassembled WGS sequence"/>
</dbReference>
<organism evidence="9 10">
    <name type="scientific">Candidatus Kryptonium thompsonii</name>
    <dbReference type="NCBI Taxonomy" id="1633631"/>
    <lineage>
        <taxon>Bacteria</taxon>
        <taxon>Pseudomonadati</taxon>
        <taxon>Candidatus Kryptoniota</taxon>
        <taxon>Candidatus Kryptonium</taxon>
    </lineage>
</organism>
<dbReference type="AlphaFoldDB" id="A0A0N7MYF5"/>
<evidence type="ECO:0000313" key="9">
    <source>
        <dbReference type="EMBL" id="CUU05907.1"/>
    </source>
</evidence>
<evidence type="ECO:0000256" key="1">
    <source>
        <dbReference type="ARBA" id="ARBA00004127"/>
    </source>
</evidence>
<dbReference type="GO" id="GO:0016020">
    <property type="term" value="C:membrane"/>
    <property type="evidence" value="ECO:0007669"/>
    <property type="project" value="UniProtKB-SubCell"/>
</dbReference>
<dbReference type="InterPro" id="IPR003945">
    <property type="entry name" value="NU5C-like"/>
</dbReference>
<accession>A0A0N7MPD7</accession>
<dbReference type="GO" id="GO:0042773">
    <property type="term" value="P:ATP synthesis coupled electron transport"/>
    <property type="evidence" value="ECO:0007669"/>
    <property type="project" value="InterPro"/>
</dbReference>
<dbReference type="GO" id="GO:0015990">
    <property type="term" value="P:electron transport coupled proton transport"/>
    <property type="evidence" value="ECO:0007669"/>
    <property type="project" value="TreeGrafter"/>
</dbReference>
<feature type="transmembrane region" description="Helical" evidence="6">
    <location>
        <begin position="677"/>
        <end position="693"/>
    </location>
</feature>
<dbReference type="InterPro" id="IPR018393">
    <property type="entry name" value="NADHpl_OxRdtase_5_subgr"/>
</dbReference>
<dbReference type="Pfam" id="PF00662">
    <property type="entry name" value="Proton_antipo_N"/>
    <property type="match status" value="1"/>
</dbReference>
<evidence type="ECO:0000259" key="8">
    <source>
        <dbReference type="Pfam" id="PF00662"/>
    </source>
</evidence>
<feature type="transmembrane region" description="Helical" evidence="6">
    <location>
        <begin position="127"/>
        <end position="145"/>
    </location>
</feature>
<dbReference type="NCBIfam" id="TIGR01974">
    <property type="entry name" value="NDH_I_L"/>
    <property type="match status" value="1"/>
</dbReference>
<dbReference type="PRINTS" id="PR01434">
    <property type="entry name" value="NADHDHGNASE5"/>
</dbReference>
<gene>
    <name evidence="9" type="ORF">JGI4_01379</name>
</gene>
<dbReference type="STRING" id="1633631.GCA_001442925_01374"/>
<feature type="transmembrane region" description="Helical" evidence="6">
    <location>
        <begin position="643"/>
        <end position="665"/>
    </location>
</feature>
<dbReference type="PRINTS" id="PR01435">
    <property type="entry name" value="NPOXDRDTASE5"/>
</dbReference>
<evidence type="ECO:0000256" key="6">
    <source>
        <dbReference type="SAM" id="Phobius"/>
    </source>
</evidence>
<accession>A0A0S4N5S1</accession>
<evidence type="ECO:0000313" key="10">
    <source>
        <dbReference type="Proteomes" id="UP000182011"/>
    </source>
</evidence>
<protein>
    <submittedName>
        <fullName evidence="9">NADH dehydrogenase subunit L</fullName>
    </submittedName>
</protein>
<reference evidence="9 10" key="1">
    <citation type="submission" date="2015-11" db="EMBL/GenBank/DDBJ databases">
        <authorList>
            <person name="Zhang Y."/>
            <person name="Guo Z."/>
        </authorList>
    </citation>
    <scope>NUCLEOTIDE SEQUENCE [LARGE SCALE GENOMIC DNA]</scope>
    <source>
        <strain evidence="9">JGI-4</strain>
    </source>
</reference>
<dbReference type="NCBIfam" id="NF005141">
    <property type="entry name" value="PRK06590.1"/>
    <property type="match status" value="1"/>
</dbReference>
<evidence type="ECO:0000256" key="3">
    <source>
        <dbReference type="ARBA" id="ARBA00022989"/>
    </source>
</evidence>
<dbReference type="InterPro" id="IPR001516">
    <property type="entry name" value="Proton_antipo_N"/>
</dbReference>
<dbReference type="InterPro" id="IPR001750">
    <property type="entry name" value="ND/Mrp_TM"/>
</dbReference>
<dbReference type="PANTHER" id="PTHR42829">
    <property type="entry name" value="NADH-UBIQUINONE OXIDOREDUCTASE CHAIN 5"/>
    <property type="match status" value="1"/>
</dbReference>
<dbReference type="PANTHER" id="PTHR42829:SF2">
    <property type="entry name" value="NADH-UBIQUINONE OXIDOREDUCTASE CHAIN 5"/>
    <property type="match status" value="1"/>
</dbReference>
<accession>A0A0N7MYF5</accession>
<dbReference type="Pfam" id="PF00361">
    <property type="entry name" value="Proton_antipo_M"/>
    <property type="match status" value="1"/>
</dbReference>
<accession>A0A0P1M7D1</accession>
<accession>A0A0P1LUA2</accession>
<feature type="transmembrane region" description="Helical" evidence="6">
    <location>
        <begin position="181"/>
        <end position="200"/>
    </location>
</feature>
<proteinExistence type="predicted"/>
<comment type="subcellular location">
    <subcellularLocation>
        <location evidence="1">Endomembrane system</location>
        <topology evidence="1">Multi-pass membrane protein</topology>
    </subcellularLocation>
    <subcellularLocation>
        <location evidence="5">Membrane</location>
        <topology evidence="5">Multi-pass membrane protein</topology>
    </subcellularLocation>
</comment>
<dbReference type="GO" id="GO:0012505">
    <property type="term" value="C:endomembrane system"/>
    <property type="evidence" value="ECO:0007669"/>
    <property type="project" value="UniProtKB-SubCell"/>
</dbReference>
<feature type="transmembrane region" description="Helical" evidence="6">
    <location>
        <begin position="478"/>
        <end position="495"/>
    </location>
</feature>
<feature type="transmembrane region" description="Helical" evidence="6">
    <location>
        <begin position="6"/>
        <end position="26"/>
    </location>
</feature>
<evidence type="ECO:0000259" key="7">
    <source>
        <dbReference type="Pfam" id="PF00361"/>
    </source>
</evidence>
<dbReference type="EMBL" id="FAOP01000005">
    <property type="protein sequence ID" value="CUU05907.1"/>
    <property type="molecule type" value="Genomic_DNA"/>
</dbReference>
<sequence>MNQNTLILLAILALLLPFLGFVLLIFWGRKRLPRQGDVIETGLVLGSLVLSFIIFFNKILYFPNPIEWKFEWVNFGFVENWGEMKITLGILIDNLSATMLVVVTVVSSLVHIFSIGYMKDDVRYSRYFAYLGFFTFSMLGIVLTNNFFTMYVFWELVGVSSYLLIGHWYEKKSASDAAKKAFIVNRVGDFGFFVGIMIIWASLKTFNFGEVFAGIEQGKLSGGLLTAAGILVFCGAIGKSAQFPLHVWLPDAMEGPTPVSALIHAATMVAAGVYLTARTYAMMSADALTFIAYIGAVTAFIAATIAITQTDIKRVLAYSTISQLGYMTMALGSGAYVAGFFHLVTHAAFKAGLFLGSGSVIHAMHHALHKIHDHHTDPQDIRNMGGLKKKMPITYYTFLIYTLAISGIPLTSGFLSKDSILAGAFAFGKLSGHTAIPLIGFFVAGLTAFYMFRLLILTFHGEPKRKDIFEHIHESPKVMVVPLIILAVLSLWFIFGPNPFDASATWVEKYIHKPESVVPHEQQFEFNLPKEGVLVTEYEHALHEAHIPAMLLSLGMAGLGILFAFLTYQWGKISAEKVANALKPVYTFLKNKWYFDELYQNTFVLATLGISKFARWFDIKVIDGIVDGSAHLTKLWSFSVGKFDWNIIDGLVNLLAYITGFFGYITRLLQNGKVQTYIIYVVFAVIVLFYIFLG</sequence>
<feature type="domain" description="NADH:quinone oxidoreductase/Mrp antiporter transmembrane" evidence="7">
    <location>
        <begin position="145"/>
        <end position="432"/>
    </location>
</feature>
<evidence type="ECO:0000256" key="2">
    <source>
        <dbReference type="ARBA" id="ARBA00022692"/>
    </source>
</evidence>
<feature type="transmembrane region" description="Helical" evidence="6">
    <location>
        <begin position="435"/>
        <end position="457"/>
    </location>
</feature>
<dbReference type="RefSeq" id="WP_047134748.1">
    <property type="nucleotide sequence ID" value="NZ_CZVJ01000006.1"/>
</dbReference>
<feature type="transmembrane region" description="Helical" evidence="6">
    <location>
        <begin position="547"/>
        <end position="568"/>
    </location>
</feature>
<dbReference type="GO" id="GO:0003954">
    <property type="term" value="F:NADH dehydrogenase activity"/>
    <property type="evidence" value="ECO:0007669"/>
    <property type="project" value="TreeGrafter"/>
</dbReference>
<accession>A0A0P1LH64</accession>
<dbReference type="OrthoDB" id="9807568at2"/>
<feature type="transmembrane region" description="Helical" evidence="6">
    <location>
        <begin position="95"/>
        <end position="115"/>
    </location>
</feature>
<feature type="transmembrane region" description="Helical" evidence="6">
    <location>
        <begin position="38"/>
        <end position="62"/>
    </location>
</feature>
<feature type="transmembrane region" description="Helical" evidence="6">
    <location>
        <begin position="393"/>
        <end position="415"/>
    </location>
</feature>
<feature type="transmembrane region" description="Helical" evidence="6">
    <location>
        <begin position="315"/>
        <end position="337"/>
    </location>
</feature>
<keyword evidence="2 5" id="KW-0812">Transmembrane</keyword>
<feature type="domain" description="NADH-Ubiquinone oxidoreductase (complex I) chain 5 N-terminal" evidence="8">
    <location>
        <begin position="82"/>
        <end position="128"/>
    </location>
</feature>
<dbReference type="Gene3D" id="1.20.5.2700">
    <property type="match status" value="2"/>
</dbReference>
<feature type="transmembrane region" description="Helical" evidence="6">
    <location>
        <begin position="151"/>
        <end position="169"/>
    </location>
</feature>
<evidence type="ECO:0000256" key="4">
    <source>
        <dbReference type="ARBA" id="ARBA00023136"/>
    </source>
</evidence>
<name>A0A0N7MYF5_9BACT</name>
<accession>A0A0P1L9N8</accession>
<feature type="transmembrane region" description="Helical" evidence="6">
    <location>
        <begin position="287"/>
        <end position="308"/>
    </location>
</feature>